<proteinExistence type="predicted"/>
<feature type="transmembrane region" description="Helical" evidence="6">
    <location>
        <begin position="95"/>
        <end position="114"/>
    </location>
</feature>
<dbReference type="Proteomes" id="UP000799441">
    <property type="component" value="Unassembled WGS sequence"/>
</dbReference>
<feature type="transmembrane region" description="Helical" evidence="6">
    <location>
        <begin position="306"/>
        <end position="329"/>
    </location>
</feature>
<dbReference type="GO" id="GO:0005886">
    <property type="term" value="C:plasma membrane"/>
    <property type="evidence" value="ECO:0007669"/>
    <property type="project" value="TreeGrafter"/>
</dbReference>
<feature type="region of interest" description="Disordered" evidence="5">
    <location>
        <begin position="493"/>
        <end position="524"/>
    </location>
</feature>
<feature type="region of interest" description="Disordered" evidence="5">
    <location>
        <begin position="1"/>
        <end position="42"/>
    </location>
</feature>
<evidence type="ECO:0000256" key="4">
    <source>
        <dbReference type="ARBA" id="ARBA00023136"/>
    </source>
</evidence>
<feature type="transmembrane region" description="Helical" evidence="6">
    <location>
        <begin position="269"/>
        <end position="286"/>
    </location>
</feature>
<evidence type="ECO:0000256" key="5">
    <source>
        <dbReference type="SAM" id="MobiDB-lite"/>
    </source>
</evidence>
<protein>
    <submittedName>
        <fullName evidence="8">Efflux pump antibiotic resistance protein</fullName>
    </submittedName>
</protein>
<dbReference type="InterPro" id="IPR020846">
    <property type="entry name" value="MFS_dom"/>
</dbReference>
<dbReference type="OrthoDB" id="2985014at2759"/>
<evidence type="ECO:0000256" key="2">
    <source>
        <dbReference type="ARBA" id="ARBA00022692"/>
    </source>
</evidence>
<dbReference type="InterPro" id="IPR036259">
    <property type="entry name" value="MFS_trans_sf"/>
</dbReference>
<feature type="transmembrane region" description="Helical" evidence="6">
    <location>
        <begin position="207"/>
        <end position="226"/>
    </location>
</feature>
<dbReference type="EMBL" id="MU003793">
    <property type="protein sequence ID" value="KAF2721085.1"/>
    <property type="molecule type" value="Genomic_DNA"/>
</dbReference>
<evidence type="ECO:0000313" key="9">
    <source>
        <dbReference type="Proteomes" id="UP000799441"/>
    </source>
</evidence>
<dbReference type="GO" id="GO:0022857">
    <property type="term" value="F:transmembrane transporter activity"/>
    <property type="evidence" value="ECO:0007669"/>
    <property type="project" value="InterPro"/>
</dbReference>
<dbReference type="InterPro" id="IPR011701">
    <property type="entry name" value="MFS"/>
</dbReference>
<comment type="subcellular location">
    <subcellularLocation>
        <location evidence="1">Membrane</location>
        <topology evidence="1">Multi-pass membrane protein</topology>
    </subcellularLocation>
</comment>
<evidence type="ECO:0000259" key="7">
    <source>
        <dbReference type="PROSITE" id="PS50850"/>
    </source>
</evidence>
<dbReference type="SUPFAM" id="SSF103473">
    <property type="entry name" value="MFS general substrate transporter"/>
    <property type="match status" value="1"/>
</dbReference>
<feature type="transmembrane region" description="Helical" evidence="6">
    <location>
        <begin position="360"/>
        <end position="384"/>
    </location>
</feature>
<evidence type="ECO:0000256" key="6">
    <source>
        <dbReference type="SAM" id="Phobius"/>
    </source>
</evidence>
<keyword evidence="9" id="KW-1185">Reference proteome</keyword>
<name>A0A9P4Q7P3_9PEZI</name>
<sequence length="524" mass="55966">MAIAALTKNEGAKGRATTMITSRADDNDATNSPAGSSSHQTQEITANDAYDVIHSPEGGQYPSGLQFWLIMFNLGAVTALTAIDMNIVATAVPRMTDYFHALADFLFGTAYTLYSVKRVYLFANVIWIIGLVLCGAATSSTIFVVGRAIAGLGTAGLDAASLVVLVHSTPLSKRPMFLTFQGAIEGISVLLGPLLGGAITQYLTWRWCFYISLPFGGACLLATMYSWDSGRVIGLLVIFAARLIAFAYNQYRRGDNAALPLRILRCRSMITSALFIFFLNSAGNIHDYYLPIYFQVAHGYTPAQSGYLMIPIIVGGTLGAIVAGIGTSICGHYGPFMLFASTVMPVAAGMITTFKATTGVARLITFTGLSGFAYGSGFCGPQLAVQTVLPVEDIPLALSILLFAQAFGPAVVIAVAQVLFITQVSSNLSFVPGLSRKIIYRNGLTDIMEGVPPGQSSRVRAGIARSLSQTWYLVIGLACASIVGALLVDSRSTKSDHSERPLSSLEEQRRGQTCPSEQYRTNEP</sequence>
<feature type="compositionally biased region" description="Polar residues" evidence="5">
    <location>
        <begin position="511"/>
        <end position="524"/>
    </location>
</feature>
<comment type="caution">
    <text evidence="8">The sequence shown here is derived from an EMBL/GenBank/DDBJ whole genome shotgun (WGS) entry which is preliminary data.</text>
</comment>
<feature type="compositionally biased region" description="Polar residues" evidence="5">
    <location>
        <begin position="29"/>
        <end position="42"/>
    </location>
</feature>
<dbReference type="Gene3D" id="1.20.1250.20">
    <property type="entry name" value="MFS general substrate transporter like domains"/>
    <property type="match status" value="1"/>
</dbReference>
<dbReference type="PANTHER" id="PTHR23501:SF199">
    <property type="entry name" value="MFS EFFLUX TRANSPORTER INPD-RELATED"/>
    <property type="match status" value="1"/>
</dbReference>
<dbReference type="PANTHER" id="PTHR23501">
    <property type="entry name" value="MAJOR FACILITATOR SUPERFAMILY"/>
    <property type="match status" value="1"/>
</dbReference>
<feature type="transmembrane region" description="Helical" evidence="6">
    <location>
        <begin position="396"/>
        <end position="420"/>
    </location>
</feature>
<evidence type="ECO:0000256" key="1">
    <source>
        <dbReference type="ARBA" id="ARBA00004141"/>
    </source>
</evidence>
<feature type="transmembrane region" description="Helical" evidence="6">
    <location>
        <begin position="470"/>
        <end position="488"/>
    </location>
</feature>
<gene>
    <name evidence="8" type="ORF">K431DRAFT_320569</name>
</gene>
<feature type="compositionally biased region" description="Basic and acidic residues" evidence="5">
    <location>
        <begin position="493"/>
        <end position="510"/>
    </location>
</feature>
<feature type="transmembrane region" description="Helical" evidence="6">
    <location>
        <begin position="232"/>
        <end position="248"/>
    </location>
</feature>
<feature type="transmembrane region" description="Helical" evidence="6">
    <location>
        <begin position="336"/>
        <end position="354"/>
    </location>
</feature>
<keyword evidence="2 6" id="KW-0812">Transmembrane</keyword>
<feature type="transmembrane region" description="Helical" evidence="6">
    <location>
        <begin position="120"/>
        <end position="145"/>
    </location>
</feature>
<dbReference type="Pfam" id="PF07690">
    <property type="entry name" value="MFS_1"/>
    <property type="match status" value="1"/>
</dbReference>
<feature type="domain" description="Major facilitator superfamily (MFS) profile" evidence="7">
    <location>
        <begin position="52"/>
        <end position="493"/>
    </location>
</feature>
<feature type="transmembrane region" description="Helical" evidence="6">
    <location>
        <begin position="65"/>
        <end position="83"/>
    </location>
</feature>
<keyword evidence="4 6" id="KW-0472">Membrane</keyword>
<dbReference type="PROSITE" id="PS50850">
    <property type="entry name" value="MFS"/>
    <property type="match status" value="1"/>
</dbReference>
<keyword evidence="3 6" id="KW-1133">Transmembrane helix</keyword>
<organism evidence="8 9">
    <name type="scientific">Polychaeton citri CBS 116435</name>
    <dbReference type="NCBI Taxonomy" id="1314669"/>
    <lineage>
        <taxon>Eukaryota</taxon>
        <taxon>Fungi</taxon>
        <taxon>Dikarya</taxon>
        <taxon>Ascomycota</taxon>
        <taxon>Pezizomycotina</taxon>
        <taxon>Dothideomycetes</taxon>
        <taxon>Dothideomycetidae</taxon>
        <taxon>Capnodiales</taxon>
        <taxon>Capnodiaceae</taxon>
        <taxon>Polychaeton</taxon>
    </lineage>
</organism>
<feature type="transmembrane region" description="Helical" evidence="6">
    <location>
        <begin position="176"/>
        <end position="195"/>
    </location>
</feature>
<accession>A0A9P4Q7P3</accession>
<reference evidence="8" key="1">
    <citation type="journal article" date="2020" name="Stud. Mycol.">
        <title>101 Dothideomycetes genomes: a test case for predicting lifestyles and emergence of pathogens.</title>
        <authorList>
            <person name="Haridas S."/>
            <person name="Albert R."/>
            <person name="Binder M."/>
            <person name="Bloem J."/>
            <person name="Labutti K."/>
            <person name="Salamov A."/>
            <person name="Andreopoulos B."/>
            <person name="Baker S."/>
            <person name="Barry K."/>
            <person name="Bills G."/>
            <person name="Bluhm B."/>
            <person name="Cannon C."/>
            <person name="Castanera R."/>
            <person name="Culley D."/>
            <person name="Daum C."/>
            <person name="Ezra D."/>
            <person name="Gonzalez J."/>
            <person name="Henrissat B."/>
            <person name="Kuo A."/>
            <person name="Liang C."/>
            <person name="Lipzen A."/>
            <person name="Lutzoni F."/>
            <person name="Magnuson J."/>
            <person name="Mondo S."/>
            <person name="Nolan M."/>
            <person name="Ohm R."/>
            <person name="Pangilinan J."/>
            <person name="Park H.-J."/>
            <person name="Ramirez L."/>
            <person name="Alfaro M."/>
            <person name="Sun H."/>
            <person name="Tritt A."/>
            <person name="Yoshinaga Y."/>
            <person name="Zwiers L.-H."/>
            <person name="Turgeon B."/>
            <person name="Goodwin S."/>
            <person name="Spatafora J."/>
            <person name="Crous P."/>
            <person name="Grigoriev I."/>
        </authorList>
    </citation>
    <scope>NUCLEOTIDE SEQUENCE</scope>
    <source>
        <strain evidence="8">CBS 116435</strain>
    </source>
</reference>
<dbReference type="AlphaFoldDB" id="A0A9P4Q7P3"/>
<evidence type="ECO:0000313" key="8">
    <source>
        <dbReference type="EMBL" id="KAF2721085.1"/>
    </source>
</evidence>
<evidence type="ECO:0000256" key="3">
    <source>
        <dbReference type="ARBA" id="ARBA00022989"/>
    </source>
</evidence>
<dbReference type="CDD" id="cd17502">
    <property type="entry name" value="MFS_Azr1_MDR_like"/>
    <property type="match status" value="1"/>
</dbReference>